<keyword evidence="2" id="KW-0813">Transport</keyword>
<dbReference type="Pfam" id="PF25954">
    <property type="entry name" value="Beta-barrel_RND_2"/>
    <property type="match status" value="1"/>
</dbReference>
<dbReference type="PANTHER" id="PTHR30097:SF15">
    <property type="entry name" value="CATION EFFLUX SYSTEM PROTEIN CUSB"/>
    <property type="match status" value="1"/>
</dbReference>
<dbReference type="InterPro" id="IPR058627">
    <property type="entry name" value="MdtA-like_C"/>
</dbReference>
<keyword evidence="3" id="KW-0732">Signal</keyword>
<dbReference type="InterPro" id="IPR006143">
    <property type="entry name" value="RND_pump_MFP"/>
</dbReference>
<evidence type="ECO:0000259" key="6">
    <source>
        <dbReference type="Pfam" id="PF25973"/>
    </source>
</evidence>
<feature type="domain" description="CusB-like beta-barrel" evidence="4">
    <location>
        <begin position="235"/>
        <end position="309"/>
    </location>
</feature>
<dbReference type="RefSeq" id="WP_283444359.1">
    <property type="nucleotide sequence ID" value="NZ_FXUL01000020.1"/>
</dbReference>
<organism evidence="7 8">
    <name type="scientific">Noviherbaspirillum suwonense</name>
    <dbReference type="NCBI Taxonomy" id="1224511"/>
    <lineage>
        <taxon>Bacteria</taxon>
        <taxon>Pseudomonadati</taxon>
        <taxon>Pseudomonadota</taxon>
        <taxon>Betaproteobacteria</taxon>
        <taxon>Burkholderiales</taxon>
        <taxon>Oxalobacteraceae</taxon>
        <taxon>Noviherbaspirillum</taxon>
    </lineage>
</organism>
<dbReference type="InterPro" id="IPR051909">
    <property type="entry name" value="MFP_Cation_Efflux"/>
</dbReference>
<feature type="signal peptide" evidence="3">
    <location>
        <begin position="1"/>
        <end position="31"/>
    </location>
</feature>
<evidence type="ECO:0000256" key="2">
    <source>
        <dbReference type="ARBA" id="ARBA00022448"/>
    </source>
</evidence>
<comment type="caution">
    <text evidence="7">The sequence shown here is derived from an EMBL/GenBank/DDBJ whole genome shotgun (WGS) entry which is preliminary data.</text>
</comment>
<comment type="similarity">
    <text evidence="1">Belongs to the membrane fusion protein (MFP) (TC 8.A.1) family.</text>
</comment>
<feature type="chain" id="PRO_5046092428" evidence="3">
    <location>
        <begin position="32"/>
        <end position="386"/>
    </location>
</feature>
<dbReference type="InterPro" id="IPR058792">
    <property type="entry name" value="Beta-barrel_RND_2"/>
</dbReference>
<dbReference type="Pfam" id="PF25973">
    <property type="entry name" value="BSH_CzcB"/>
    <property type="match status" value="1"/>
</dbReference>
<dbReference type="Gene3D" id="1.10.287.470">
    <property type="entry name" value="Helix hairpin bin"/>
    <property type="match status" value="1"/>
</dbReference>
<feature type="domain" description="CzcB-like barrel-sandwich hybrid" evidence="6">
    <location>
        <begin position="88"/>
        <end position="231"/>
    </location>
</feature>
<gene>
    <name evidence="7" type="ORF">SAMN06295970_12043</name>
</gene>
<evidence type="ECO:0000313" key="8">
    <source>
        <dbReference type="Proteomes" id="UP001158049"/>
    </source>
</evidence>
<accession>A0ABY1QKX8</accession>
<proteinExistence type="inferred from homology"/>
<evidence type="ECO:0000256" key="3">
    <source>
        <dbReference type="SAM" id="SignalP"/>
    </source>
</evidence>
<dbReference type="PANTHER" id="PTHR30097">
    <property type="entry name" value="CATION EFFLUX SYSTEM PROTEIN CUSB"/>
    <property type="match status" value="1"/>
</dbReference>
<protein>
    <submittedName>
        <fullName evidence="7">Membrane fusion protein, cobalt-zinc-cadmium efflux system</fullName>
    </submittedName>
</protein>
<dbReference type="Pfam" id="PF25967">
    <property type="entry name" value="RND-MFP_C"/>
    <property type="match status" value="1"/>
</dbReference>
<reference evidence="7 8" key="1">
    <citation type="submission" date="2017-05" db="EMBL/GenBank/DDBJ databases">
        <authorList>
            <person name="Varghese N."/>
            <person name="Submissions S."/>
        </authorList>
    </citation>
    <scope>NUCLEOTIDE SEQUENCE [LARGE SCALE GENOMIC DNA]</scope>
    <source>
        <strain evidence="7 8">DSM 26001</strain>
    </source>
</reference>
<dbReference type="Gene3D" id="2.40.420.20">
    <property type="match status" value="1"/>
</dbReference>
<evidence type="ECO:0000256" key="1">
    <source>
        <dbReference type="ARBA" id="ARBA00009477"/>
    </source>
</evidence>
<sequence length="386" mass="41342">MTMRKTLQTVATLALIGAVAAGAIFATRLHAADQPAADPVPARLAEPGVLRFDAGAPQLSALRIETAVAMPLPMAEALNGRLALDENRTARISSPIAGRVLKLVAEPGDRVARNAVLLQADAPELAAADADWRKAQADEVRKKLAYERARNLLAHEVVPQKDVEAADADYRQAAAESRRTGLRMRSLHASGAENGSFSLRTPLAGVVVERQVTPGMELRPDLANPLFVVSDPSRLWLLVDVPERSLAQVRPGQKVSLETDAFPGARFSATVDKVGYALDPATRRVQVRCTVENPDGRLRPEMYARVSFLSDNGRSAIAVPNAGLVTEGINTYAFVEASPGVFRKRQVGLALRGRETSHVDSGLQAGDRVVVEGALLLNAEMASHAR</sequence>
<dbReference type="InterPro" id="IPR058647">
    <property type="entry name" value="BSH_CzcB-like"/>
</dbReference>
<dbReference type="Gene3D" id="2.40.30.170">
    <property type="match status" value="1"/>
</dbReference>
<evidence type="ECO:0000259" key="4">
    <source>
        <dbReference type="Pfam" id="PF25954"/>
    </source>
</evidence>
<dbReference type="EMBL" id="FXUL01000020">
    <property type="protein sequence ID" value="SMP74074.1"/>
    <property type="molecule type" value="Genomic_DNA"/>
</dbReference>
<evidence type="ECO:0000313" key="7">
    <source>
        <dbReference type="EMBL" id="SMP74074.1"/>
    </source>
</evidence>
<keyword evidence="8" id="KW-1185">Reference proteome</keyword>
<dbReference type="NCBIfam" id="TIGR01730">
    <property type="entry name" value="RND_mfp"/>
    <property type="match status" value="1"/>
</dbReference>
<evidence type="ECO:0000259" key="5">
    <source>
        <dbReference type="Pfam" id="PF25967"/>
    </source>
</evidence>
<feature type="domain" description="Multidrug resistance protein MdtA-like C-terminal permuted SH3" evidence="5">
    <location>
        <begin position="316"/>
        <end position="374"/>
    </location>
</feature>
<name>A0ABY1QKX8_9BURK</name>
<dbReference type="SUPFAM" id="SSF111369">
    <property type="entry name" value="HlyD-like secretion proteins"/>
    <property type="match status" value="1"/>
</dbReference>
<dbReference type="Proteomes" id="UP001158049">
    <property type="component" value="Unassembled WGS sequence"/>
</dbReference>